<keyword evidence="12" id="KW-0328">Glycosyltransferase</keyword>
<proteinExistence type="inferred from homology"/>
<name>A0A061RFM3_9CHLO</name>
<evidence type="ECO:0000256" key="5">
    <source>
        <dbReference type="ARBA" id="ARBA00022692"/>
    </source>
</evidence>
<evidence type="ECO:0000256" key="6">
    <source>
        <dbReference type="ARBA" id="ARBA00022968"/>
    </source>
</evidence>
<evidence type="ECO:0000256" key="10">
    <source>
        <dbReference type="ARBA" id="ARBA00037847"/>
    </source>
</evidence>
<keyword evidence="6" id="KW-0735">Signal-anchor</keyword>
<dbReference type="PROSITE" id="PS00116">
    <property type="entry name" value="DNA_POLYMERASE_B"/>
    <property type="match status" value="1"/>
</dbReference>
<protein>
    <submittedName>
        <fullName evidence="12">Alpha 1,2-mannosyltransferase</fullName>
    </submittedName>
</protein>
<evidence type="ECO:0000256" key="9">
    <source>
        <dbReference type="ARBA" id="ARBA00023136"/>
    </source>
</evidence>
<dbReference type="EMBL" id="GBEZ01013176">
    <property type="protein sequence ID" value="JAC72783.1"/>
    <property type="molecule type" value="Transcribed_RNA"/>
</dbReference>
<comment type="subcellular location">
    <subcellularLocation>
        <location evidence="10">Endomembrane system</location>
        <topology evidence="10">Single-pass membrane protein</topology>
    </subcellularLocation>
    <subcellularLocation>
        <location evidence="1">Golgi apparatus membrane</location>
    </subcellularLocation>
    <subcellularLocation>
        <location evidence="2">Membrane</location>
        <topology evidence="2">Single-pass type II membrane protein</topology>
    </subcellularLocation>
</comment>
<dbReference type="GO" id="GO:0000166">
    <property type="term" value="F:nucleotide binding"/>
    <property type="evidence" value="ECO:0007669"/>
    <property type="project" value="InterPro"/>
</dbReference>
<evidence type="ECO:0000256" key="8">
    <source>
        <dbReference type="ARBA" id="ARBA00023034"/>
    </source>
</evidence>
<dbReference type="GO" id="GO:0046354">
    <property type="term" value="P:mannan biosynthetic process"/>
    <property type="evidence" value="ECO:0007669"/>
    <property type="project" value="TreeGrafter"/>
</dbReference>
<keyword evidence="8" id="KW-0333">Golgi apparatus</keyword>
<dbReference type="GO" id="GO:0000139">
    <property type="term" value="C:Golgi membrane"/>
    <property type="evidence" value="ECO:0007669"/>
    <property type="project" value="UniProtKB-SubCell"/>
</dbReference>
<evidence type="ECO:0000313" key="12">
    <source>
        <dbReference type="EMBL" id="JAC70758.1"/>
    </source>
</evidence>
<dbReference type="Pfam" id="PF11051">
    <property type="entry name" value="Mannosyl_trans3"/>
    <property type="match status" value="2"/>
</dbReference>
<evidence type="ECO:0000256" key="4">
    <source>
        <dbReference type="ARBA" id="ARBA00022679"/>
    </source>
</evidence>
<evidence type="ECO:0000256" key="2">
    <source>
        <dbReference type="ARBA" id="ARBA00004606"/>
    </source>
</evidence>
<keyword evidence="7 11" id="KW-1133">Transmembrane helix</keyword>
<keyword evidence="4 12" id="KW-0808">Transferase</keyword>
<dbReference type="InterPro" id="IPR029044">
    <property type="entry name" value="Nucleotide-diphossugar_trans"/>
</dbReference>
<dbReference type="GO" id="GO:0000026">
    <property type="term" value="F:alpha-1,2-mannosyltransferase activity"/>
    <property type="evidence" value="ECO:0007669"/>
    <property type="project" value="TreeGrafter"/>
</dbReference>
<dbReference type="InterPro" id="IPR022751">
    <property type="entry name" value="Alpha_mannosyltransferase"/>
</dbReference>
<feature type="transmembrane region" description="Helical" evidence="11">
    <location>
        <begin position="65"/>
        <end position="86"/>
    </location>
</feature>
<evidence type="ECO:0000256" key="7">
    <source>
        <dbReference type="ARBA" id="ARBA00022989"/>
    </source>
</evidence>
<comment type="similarity">
    <text evidence="3">Belongs to the MNN1/MNT family.</text>
</comment>
<dbReference type="PANTHER" id="PTHR31646">
    <property type="entry name" value="ALPHA-1,2-MANNOSYLTRANSFERASE MNN2"/>
    <property type="match status" value="1"/>
</dbReference>
<evidence type="ECO:0000256" key="1">
    <source>
        <dbReference type="ARBA" id="ARBA00004394"/>
    </source>
</evidence>
<keyword evidence="9 11" id="KW-0472">Membrane</keyword>
<evidence type="ECO:0000256" key="3">
    <source>
        <dbReference type="ARBA" id="ARBA00009105"/>
    </source>
</evidence>
<dbReference type="SUPFAM" id="SSF53448">
    <property type="entry name" value="Nucleotide-diphospho-sugar transferases"/>
    <property type="match status" value="1"/>
</dbReference>
<dbReference type="GO" id="GO:0003676">
    <property type="term" value="F:nucleic acid binding"/>
    <property type="evidence" value="ECO:0007669"/>
    <property type="project" value="InterPro"/>
</dbReference>
<dbReference type="AlphaFoldDB" id="A0A061RFM3"/>
<dbReference type="InterPro" id="IPR017964">
    <property type="entry name" value="DNA-dir_DNA_pol_B_CS"/>
</dbReference>
<keyword evidence="5 11" id="KW-0812">Transmembrane</keyword>
<organism evidence="12">
    <name type="scientific">Tetraselmis sp. GSL018</name>
    <dbReference type="NCBI Taxonomy" id="582737"/>
    <lineage>
        <taxon>Eukaryota</taxon>
        <taxon>Viridiplantae</taxon>
        <taxon>Chlorophyta</taxon>
        <taxon>core chlorophytes</taxon>
        <taxon>Chlorodendrophyceae</taxon>
        <taxon>Chlorodendrales</taxon>
        <taxon>Chlorodendraceae</taxon>
        <taxon>Tetraselmis</taxon>
    </lineage>
</organism>
<gene>
    <name evidence="12" type="primary">MNN25</name>
    <name evidence="13" type="ORF">TSPGSL018_30499</name>
    <name evidence="12" type="ORF">TSPGSL018_3422</name>
</gene>
<sequence>MRGQGTSSLHRKWRSNWLSDGRDLQRPAPGDAFSDIESINSKNRAKLDSGLLVGARRSRHYVQHYLPTVLILVLVWIVWLVAYFFGGISVTITIGNSNAVRLGRGSPFPKEERHLSNSPSLPLQNIHSKRSSANFLTSAPNSKGKTVPVSWDRREVYREIYPLLRNLMGRRPGSPSGSSSYSAKECAKTLQDVASLINSQLQKGDMRTQPHSKGKLWQGTFTGEGIVFSTEPSRDQMLLVASTVTHLRTTLQVQIPVEIFVGSFDGPFTSTWSIPEKWRLAHKLLSGTPGVRLRTFGYELQSKLPNRNRFLWKLLAIILSSFDRVLYMDTDSFPLREPSFLFKKMLQSGVSGLFWSDIWPLYRQAPLWSQIRGGIPETGNGLSQESGQLVIRKVGGGTAALLLALYMNMWPDHFYPHVYCRRQVRPGECDPSRLGHGAGDKDTFFVAWHIMGERYLFMPPPASFGVAKDNSEPCSFSQLQLGPDGEPAFLHHNLRKLAKGRTDATRVGQALAPGILAAPKPHVDGVVCQRGQWGQAAASGALSARADPELSPDNDIGQNCIRLPRAETADCDKMFSVDFLPSIKQTLFHMSSQEADLI</sequence>
<dbReference type="EMBL" id="GBEZ01015401">
    <property type="protein sequence ID" value="JAC70758.1"/>
    <property type="molecule type" value="Transcribed_RNA"/>
</dbReference>
<accession>A0A061RFM3</accession>
<reference evidence="12" key="1">
    <citation type="submission" date="2014-05" db="EMBL/GenBank/DDBJ databases">
        <title>The transcriptome of the halophilic microalga Tetraselmis sp. GSL018 isolated from the Great Salt Lake, Utah.</title>
        <authorList>
            <person name="Jinkerson R.E."/>
            <person name="D'Adamo S."/>
            <person name="Posewitz M.C."/>
        </authorList>
    </citation>
    <scope>NUCLEOTIDE SEQUENCE</scope>
    <source>
        <strain evidence="12">GSL018</strain>
    </source>
</reference>
<evidence type="ECO:0000313" key="13">
    <source>
        <dbReference type="EMBL" id="JAC72783.1"/>
    </source>
</evidence>
<evidence type="ECO:0000256" key="11">
    <source>
        <dbReference type="SAM" id="Phobius"/>
    </source>
</evidence>
<dbReference type="PANTHER" id="PTHR31646:SF1">
    <property type="entry name" value="ALPHA-1,2-MANNOSYLTRANSFERASE MNN2"/>
    <property type="match status" value="1"/>
</dbReference>